<feature type="binding site" evidence="1">
    <location>
        <position position="195"/>
    </location>
    <ligand>
        <name>S-adenosyl-L-methionine</name>
        <dbReference type="ChEBI" id="CHEBI:59789"/>
    </ligand>
</feature>
<keyword evidence="1" id="KW-0698">rRNA processing</keyword>
<dbReference type="EMBL" id="JAUOQI010000005">
    <property type="protein sequence ID" value="MDO6577535.1"/>
    <property type="molecule type" value="Genomic_DNA"/>
</dbReference>
<comment type="caution">
    <text evidence="1">Lacks conserved residue(s) required for the propagation of feature annotation.</text>
</comment>
<dbReference type="Proteomes" id="UP001170717">
    <property type="component" value="Unassembled WGS sequence"/>
</dbReference>
<keyword evidence="1" id="KW-0949">S-adenosyl-L-methionine</keyword>
<dbReference type="InterPro" id="IPR007536">
    <property type="entry name" value="16SrRNA_methylTrfase_J"/>
</dbReference>
<keyword evidence="1 2" id="KW-0808">Transferase</keyword>
<comment type="catalytic activity">
    <reaction evidence="1">
        <text>guanosine(1516) in 16S rRNA + S-adenosyl-L-methionine = N(2)-methylguanosine(1516) in 16S rRNA + S-adenosyl-L-homocysteine + H(+)</text>
        <dbReference type="Rhea" id="RHEA:43220"/>
        <dbReference type="Rhea" id="RHEA-COMP:10412"/>
        <dbReference type="Rhea" id="RHEA-COMP:10413"/>
        <dbReference type="ChEBI" id="CHEBI:15378"/>
        <dbReference type="ChEBI" id="CHEBI:57856"/>
        <dbReference type="ChEBI" id="CHEBI:59789"/>
        <dbReference type="ChEBI" id="CHEBI:74269"/>
        <dbReference type="ChEBI" id="CHEBI:74481"/>
        <dbReference type="EC" id="2.1.1.242"/>
    </reaction>
</comment>
<organism evidence="2 3">
    <name type="scientific">Alteromonas stellipolaris</name>
    <dbReference type="NCBI Taxonomy" id="233316"/>
    <lineage>
        <taxon>Bacteria</taxon>
        <taxon>Pseudomonadati</taxon>
        <taxon>Pseudomonadota</taxon>
        <taxon>Gammaproteobacteria</taxon>
        <taxon>Alteromonadales</taxon>
        <taxon>Alteromonadaceae</taxon>
        <taxon>Alteromonas/Salinimonas group</taxon>
        <taxon>Alteromonas</taxon>
    </lineage>
</organism>
<protein>
    <recommendedName>
        <fullName evidence="1">Ribosomal RNA small subunit methyltransferase J</fullName>
        <ecNumber evidence="1">2.1.1.242</ecNumber>
    </recommendedName>
    <alternativeName>
        <fullName evidence="1">16S rRNA m2G1516 methyltransferase</fullName>
    </alternativeName>
    <alternativeName>
        <fullName evidence="1">rRNA (guanine-N(2)-)-methyltransferase</fullName>
    </alternativeName>
</protein>
<feature type="binding site" evidence="1">
    <location>
        <begin position="143"/>
        <end position="144"/>
    </location>
    <ligand>
        <name>S-adenosyl-L-methionine</name>
        <dbReference type="ChEBI" id="CHEBI:59789"/>
    </ligand>
</feature>
<dbReference type="Gene3D" id="3.40.50.150">
    <property type="entry name" value="Vaccinia Virus protein VP39"/>
    <property type="match status" value="1"/>
</dbReference>
<name>A0AAW7Z1D8_9ALTE</name>
<dbReference type="HAMAP" id="MF_01523">
    <property type="entry name" value="16SrRNA_methyltr_J"/>
    <property type="match status" value="1"/>
</dbReference>
<comment type="function">
    <text evidence="1">Specifically methylates the guanosine in position 1516 of 16S rRNA.</text>
</comment>
<dbReference type="Pfam" id="PF04445">
    <property type="entry name" value="SAM_MT"/>
    <property type="match status" value="1"/>
</dbReference>
<dbReference type="PANTHER" id="PTHR36112">
    <property type="entry name" value="RIBOSOMAL RNA SMALL SUBUNIT METHYLTRANSFERASE J"/>
    <property type="match status" value="1"/>
</dbReference>
<evidence type="ECO:0000313" key="2">
    <source>
        <dbReference type="EMBL" id="MDO6577535.1"/>
    </source>
</evidence>
<sequence>MLSTLPLVIASTEIDANFESDKALALTISGNWGFPIDEKPVEGFYLQVNDNVLGLADANEKKTLPVVVDFASPASLYRKAHGGGRKEPIVKAIGFKGNTLKSTDFKNTDLKSSGPWHVVDATPGLGRDAFVLISVGCKVTMIERSPIVAALLEDGIRRLKTAYPELADRFALQHGNSANVMQYWNGENVDAIYLDPMFPHKKKSALVKKEMRLFQQLLGHDPDADALLAPALALASSRVVVKRPNSAAVLAGNNPSMAIESKKHRFDVYLRQKS</sequence>
<keyword evidence="1" id="KW-0963">Cytoplasm</keyword>
<dbReference type="SUPFAM" id="SSF53335">
    <property type="entry name" value="S-adenosyl-L-methionine-dependent methyltransferases"/>
    <property type="match status" value="1"/>
</dbReference>
<dbReference type="AlphaFoldDB" id="A0AAW7Z1D8"/>
<dbReference type="GO" id="GO:0008990">
    <property type="term" value="F:rRNA (guanine-N2-)-methyltransferase activity"/>
    <property type="evidence" value="ECO:0007669"/>
    <property type="project" value="UniProtKB-UniRule"/>
</dbReference>
<comment type="subcellular location">
    <subcellularLocation>
        <location evidence="1">Cytoplasm</location>
    </subcellularLocation>
</comment>
<evidence type="ECO:0000256" key="1">
    <source>
        <dbReference type="HAMAP-Rule" id="MF_01523"/>
    </source>
</evidence>
<dbReference type="InterPro" id="IPR029063">
    <property type="entry name" value="SAM-dependent_MTases_sf"/>
</dbReference>
<keyword evidence="1 2" id="KW-0489">Methyltransferase</keyword>
<comment type="similarity">
    <text evidence="1">Belongs to the methyltransferase superfamily. RsmJ family.</text>
</comment>
<accession>A0AAW7Z1D8</accession>
<dbReference type="GO" id="GO:0005737">
    <property type="term" value="C:cytoplasm"/>
    <property type="evidence" value="ECO:0007669"/>
    <property type="project" value="UniProtKB-SubCell"/>
</dbReference>
<reference evidence="2" key="1">
    <citation type="submission" date="2023-07" db="EMBL/GenBank/DDBJ databases">
        <title>Genome content predicts the carbon catabolic preferences of heterotrophic bacteria.</title>
        <authorList>
            <person name="Gralka M."/>
        </authorList>
    </citation>
    <scope>NUCLEOTIDE SEQUENCE</scope>
    <source>
        <strain evidence="2">F2M12</strain>
    </source>
</reference>
<gene>
    <name evidence="1" type="primary">rsmJ</name>
    <name evidence="2" type="ORF">Q4527_09025</name>
</gene>
<dbReference type="PANTHER" id="PTHR36112:SF1">
    <property type="entry name" value="RIBOSOMAL RNA SMALL SUBUNIT METHYLTRANSFERASE J"/>
    <property type="match status" value="1"/>
</dbReference>
<feature type="binding site" evidence="1">
    <location>
        <begin position="127"/>
        <end position="128"/>
    </location>
    <ligand>
        <name>S-adenosyl-L-methionine</name>
        <dbReference type="ChEBI" id="CHEBI:59789"/>
    </ligand>
</feature>
<dbReference type="CDD" id="cd02440">
    <property type="entry name" value="AdoMet_MTases"/>
    <property type="match status" value="1"/>
</dbReference>
<proteinExistence type="inferred from homology"/>
<comment type="caution">
    <text evidence="2">The sequence shown here is derived from an EMBL/GenBank/DDBJ whole genome shotgun (WGS) entry which is preliminary data.</text>
</comment>
<dbReference type="EC" id="2.1.1.242" evidence="1"/>
<evidence type="ECO:0000313" key="3">
    <source>
        <dbReference type="Proteomes" id="UP001170717"/>
    </source>
</evidence>
<dbReference type="RefSeq" id="WP_061998143.1">
    <property type="nucleotide sequence ID" value="NZ_CP015345.1"/>
</dbReference>